<protein>
    <submittedName>
        <fullName evidence="2">Uncharacterized protein</fullName>
    </submittedName>
</protein>
<keyword evidence="3" id="KW-1185">Reference proteome</keyword>
<gene>
    <name evidence="2" type="ORF">SAMD00023353_2701540</name>
</gene>
<evidence type="ECO:0000256" key="1">
    <source>
        <dbReference type="SAM" id="MobiDB-lite"/>
    </source>
</evidence>
<organism evidence="2">
    <name type="scientific">Rosellinia necatrix</name>
    <name type="common">White root-rot fungus</name>
    <dbReference type="NCBI Taxonomy" id="77044"/>
    <lineage>
        <taxon>Eukaryota</taxon>
        <taxon>Fungi</taxon>
        <taxon>Dikarya</taxon>
        <taxon>Ascomycota</taxon>
        <taxon>Pezizomycotina</taxon>
        <taxon>Sordariomycetes</taxon>
        <taxon>Xylariomycetidae</taxon>
        <taxon>Xylariales</taxon>
        <taxon>Xylariaceae</taxon>
        <taxon>Rosellinia</taxon>
    </lineage>
</organism>
<dbReference type="EMBL" id="DF977472">
    <property type="protein sequence ID" value="GAW26307.1"/>
    <property type="molecule type" value="Genomic_DNA"/>
</dbReference>
<dbReference type="Proteomes" id="UP000054516">
    <property type="component" value="Unassembled WGS sequence"/>
</dbReference>
<dbReference type="AlphaFoldDB" id="A0A1S8A8C9"/>
<name>A0A1S8A8C9_ROSNE</name>
<sequence length="110" mass="11685">MGSAFKLGIFTPPSSPAPQLPSSPAPSSKFLAPPVSTRLRLPKVDMTLLQNLRNKQPPAEPASCDFTKPACPLPGRPWLIPSHGRLPISSRPVTLLGKLALGLASNRSKI</sequence>
<proteinExistence type="predicted"/>
<accession>A0A1S8A8C9</accession>
<feature type="region of interest" description="Disordered" evidence="1">
    <location>
        <begin position="1"/>
        <end position="29"/>
    </location>
</feature>
<evidence type="ECO:0000313" key="2">
    <source>
        <dbReference type="EMBL" id="GAW26307.1"/>
    </source>
</evidence>
<evidence type="ECO:0000313" key="3">
    <source>
        <dbReference type="Proteomes" id="UP000054516"/>
    </source>
</evidence>
<reference evidence="2" key="1">
    <citation type="submission" date="2016-03" db="EMBL/GenBank/DDBJ databases">
        <title>Draft genome sequence of Rosellinia necatrix.</title>
        <authorList>
            <person name="Kanematsu S."/>
        </authorList>
    </citation>
    <scope>NUCLEOTIDE SEQUENCE [LARGE SCALE GENOMIC DNA]</scope>
    <source>
        <strain evidence="2">W97</strain>
    </source>
</reference>
<feature type="compositionally biased region" description="Pro residues" evidence="1">
    <location>
        <begin position="13"/>
        <end position="24"/>
    </location>
</feature>